<sequence length="422" mass="45795">MTQVPPVSPARPRLLYVTQWFDPEPTANKGLAFAERLHALGFEVEVVTGFPNYPGGKVYEGYTIRPMDRRQVGNVLLTRLPLYPSHDSSRIGRSLNYLSFFASVLVYLTCFARRSDVILAYHPPIMVAVAAALAGFVRRIPVVVDVQDMWPDTLRATGMISSERLLALIGRVCRWTWRRMDRVIAQSEGFRRLLIERGVAPARVRVIHNWGDHIETGGVAPAPPAAFAEPGPFRVLFAGNLGRAQGLDTVLDAAAHLAQAHPRIAFCLLGDGLETERLKQAAAARGLANVQFLPRVAKAEVGPWLAAADVLLVHLKDDPLFAITVPSKTQAYLAAGRPILMAVAGDGADMLRASGAGLAVPPEDSAALAAAVLQLAALDPAERALMGERGRAFYERELSFDKGTQAFAEVLYAAIADYGKDM</sequence>
<proteinExistence type="predicted"/>
<dbReference type="CDD" id="cd03794">
    <property type="entry name" value="GT4_WbuB-like"/>
    <property type="match status" value="1"/>
</dbReference>
<evidence type="ECO:0000259" key="1">
    <source>
        <dbReference type="Pfam" id="PF13579"/>
    </source>
</evidence>
<gene>
    <name evidence="2" type="ORF">J2S75_003663</name>
</gene>
<dbReference type="SUPFAM" id="SSF53756">
    <property type="entry name" value="UDP-Glycosyltransferase/glycogen phosphorylase"/>
    <property type="match status" value="1"/>
</dbReference>
<accession>A0ABU0BFJ9</accession>
<evidence type="ECO:0000313" key="3">
    <source>
        <dbReference type="Proteomes" id="UP001224682"/>
    </source>
</evidence>
<keyword evidence="3" id="KW-1185">Reference proteome</keyword>
<name>A0ABU0BFJ9_9HYPH</name>
<dbReference type="PANTHER" id="PTHR45947">
    <property type="entry name" value="SULFOQUINOVOSYL TRANSFERASE SQD2"/>
    <property type="match status" value="1"/>
</dbReference>
<protein>
    <submittedName>
        <fullName evidence="2">Glycosyltransferase involved in cell wall biosynthesis</fullName>
    </submittedName>
</protein>
<feature type="domain" description="Glycosyltransferase subfamily 4-like N-terminal" evidence="1">
    <location>
        <begin position="33"/>
        <end position="210"/>
    </location>
</feature>
<dbReference type="EMBL" id="JAUSUI010000008">
    <property type="protein sequence ID" value="MDQ0304618.1"/>
    <property type="molecule type" value="Genomic_DNA"/>
</dbReference>
<dbReference type="PANTHER" id="PTHR45947:SF3">
    <property type="entry name" value="SULFOQUINOVOSYL TRANSFERASE SQD2"/>
    <property type="match status" value="1"/>
</dbReference>
<dbReference type="Gene3D" id="3.40.50.2000">
    <property type="entry name" value="Glycogen Phosphorylase B"/>
    <property type="match status" value="2"/>
</dbReference>
<organism evidence="2 3">
    <name type="scientific">Ancylobacter polymorphus</name>
    <dbReference type="NCBI Taxonomy" id="223390"/>
    <lineage>
        <taxon>Bacteria</taxon>
        <taxon>Pseudomonadati</taxon>
        <taxon>Pseudomonadota</taxon>
        <taxon>Alphaproteobacteria</taxon>
        <taxon>Hyphomicrobiales</taxon>
        <taxon>Xanthobacteraceae</taxon>
        <taxon>Ancylobacter</taxon>
    </lineage>
</organism>
<reference evidence="2 3" key="1">
    <citation type="submission" date="2023-07" db="EMBL/GenBank/DDBJ databases">
        <title>Genomic Encyclopedia of Type Strains, Phase IV (KMG-IV): sequencing the most valuable type-strain genomes for metagenomic binning, comparative biology and taxonomic classification.</title>
        <authorList>
            <person name="Goeker M."/>
        </authorList>
    </citation>
    <scope>NUCLEOTIDE SEQUENCE [LARGE SCALE GENOMIC DNA]</scope>
    <source>
        <strain evidence="2 3">DSM 2457</strain>
    </source>
</reference>
<dbReference type="InterPro" id="IPR028098">
    <property type="entry name" value="Glyco_trans_4-like_N"/>
</dbReference>
<comment type="caution">
    <text evidence="2">The sequence shown here is derived from an EMBL/GenBank/DDBJ whole genome shotgun (WGS) entry which is preliminary data.</text>
</comment>
<dbReference type="RefSeq" id="WP_307021973.1">
    <property type="nucleotide sequence ID" value="NZ_JAUSUI010000008.1"/>
</dbReference>
<dbReference type="Pfam" id="PF13579">
    <property type="entry name" value="Glyco_trans_4_4"/>
    <property type="match status" value="1"/>
</dbReference>
<dbReference type="InterPro" id="IPR050194">
    <property type="entry name" value="Glycosyltransferase_grp1"/>
</dbReference>
<evidence type="ECO:0000313" key="2">
    <source>
        <dbReference type="EMBL" id="MDQ0304618.1"/>
    </source>
</evidence>
<dbReference type="Pfam" id="PF13692">
    <property type="entry name" value="Glyco_trans_1_4"/>
    <property type="match status" value="1"/>
</dbReference>
<dbReference type="Proteomes" id="UP001224682">
    <property type="component" value="Unassembled WGS sequence"/>
</dbReference>